<keyword evidence="1" id="KW-0732">Signal</keyword>
<evidence type="ECO:0000313" key="3">
    <source>
        <dbReference type="WBParaSite" id="L893_g21179.t1"/>
    </source>
</evidence>
<evidence type="ECO:0000313" key="2">
    <source>
        <dbReference type="Proteomes" id="UP000095287"/>
    </source>
</evidence>
<protein>
    <submittedName>
        <fullName evidence="3">Saposin B-type domain-containing protein</fullName>
    </submittedName>
</protein>
<evidence type="ECO:0000256" key="1">
    <source>
        <dbReference type="SAM" id="SignalP"/>
    </source>
</evidence>
<name>A0A1I7YZU7_9BILA</name>
<accession>A0A1I7YZU7</accession>
<keyword evidence="2" id="KW-1185">Reference proteome</keyword>
<dbReference type="Proteomes" id="UP000095287">
    <property type="component" value="Unplaced"/>
</dbReference>
<dbReference type="AlphaFoldDB" id="A0A1I7YZU7"/>
<feature type="chain" id="PRO_5009312781" evidence="1">
    <location>
        <begin position="17"/>
        <end position="72"/>
    </location>
</feature>
<feature type="signal peptide" evidence="1">
    <location>
        <begin position="1"/>
        <end position="16"/>
    </location>
</feature>
<dbReference type="WBParaSite" id="L893_g21179.t1">
    <property type="protein sequence ID" value="L893_g21179.t1"/>
    <property type="gene ID" value="L893_g21179"/>
</dbReference>
<organism evidence="2 3">
    <name type="scientific">Steinernema glaseri</name>
    <dbReference type="NCBI Taxonomy" id="37863"/>
    <lineage>
        <taxon>Eukaryota</taxon>
        <taxon>Metazoa</taxon>
        <taxon>Ecdysozoa</taxon>
        <taxon>Nematoda</taxon>
        <taxon>Chromadorea</taxon>
        <taxon>Rhabditida</taxon>
        <taxon>Tylenchina</taxon>
        <taxon>Panagrolaimomorpha</taxon>
        <taxon>Strongyloidoidea</taxon>
        <taxon>Steinernematidae</taxon>
        <taxon>Steinernema</taxon>
    </lineage>
</organism>
<sequence>MKFLLLLVALVGFVAAAENYCEVCDHIIKTAEKHFRNGVNEEVKLLKELQRECLRLVRHYGAQAAIHCDQQI</sequence>
<proteinExistence type="predicted"/>
<reference evidence="3" key="1">
    <citation type="submission" date="2016-11" db="UniProtKB">
        <authorList>
            <consortium name="WormBaseParasite"/>
        </authorList>
    </citation>
    <scope>IDENTIFICATION</scope>
</reference>
<dbReference type="Gene3D" id="1.10.225.10">
    <property type="entry name" value="Saposin-like"/>
    <property type="match status" value="1"/>
</dbReference>